<keyword evidence="4 8" id="KW-0285">Flavoprotein</keyword>
<dbReference type="GO" id="GO:0106312">
    <property type="term" value="F:methylenetetrahydrofolate reductase (NADH) activity"/>
    <property type="evidence" value="ECO:0007669"/>
    <property type="project" value="UniProtKB-EC"/>
</dbReference>
<name>A0A1D8GEL5_9FIRM</name>
<evidence type="ECO:0000256" key="6">
    <source>
        <dbReference type="ARBA" id="ARBA00023002"/>
    </source>
</evidence>
<evidence type="ECO:0000256" key="4">
    <source>
        <dbReference type="ARBA" id="ARBA00022630"/>
    </source>
</evidence>
<accession>A0A1D8GEL5</accession>
<dbReference type="GO" id="GO:0071949">
    <property type="term" value="F:FAD binding"/>
    <property type="evidence" value="ECO:0007669"/>
    <property type="project" value="TreeGrafter"/>
</dbReference>
<dbReference type="KEGG" id="gfe:Gferi_07010"/>
<reference evidence="10 11" key="1">
    <citation type="submission" date="2016-09" db="EMBL/GenBank/DDBJ databases">
        <title>Genomic analysis reveals versatility of anaerobic energy metabolism of Geosporobacter ferrireducens IRF9 of phylum Firmicutes.</title>
        <authorList>
            <person name="Kim S.-J."/>
        </authorList>
    </citation>
    <scope>NUCLEOTIDE SEQUENCE [LARGE SCALE GENOMIC DNA]</scope>
    <source>
        <strain evidence="10 11">IRF9</strain>
    </source>
</reference>
<proteinExistence type="inferred from homology"/>
<dbReference type="InterPro" id="IPR022026">
    <property type="entry name" value="DUF5981"/>
</dbReference>
<gene>
    <name evidence="10" type="ORF">Gferi_07010</name>
</gene>
<dbReference type="GO" id="GO:0035999">
    <property type="term" value="P:tetrahydrofolate interconversion"/>
    <property type="evidence" value="ECO:0007669"/>
    <property type="project" value="UniProtKB-UniPathway"/>
</dbReference>
<evidence type="ECO:0000256" key="5">
    <source>
        <dbReference type="ARBA" id="ARBA00022827"/>
    </source>
</evidence>
<comment type="cofactor">
    <cofactor evidence="1 8">
        <name>FAD</name>
        <dbReference type="ChEBI" id="CHEBI:57692"/>
    </cofactor>
</comment>
<dbReference type="SUPFAM" id="SSF51730">
    <property type="entry name" value="FAD-linked oxidoreductase"/>
    <property type="match status" value="1"/>
</dbReference>
<evidence type="ECO:0000313" key="10">
    <source>
        <dbReference type="EMBL" id="AOT69344.1"/>
    </source>
</evidence>
<evidence type="ECO:0000256" key="2">
    <source>
        <dbReference type="ARBA" id="ARBA00004777"/>
    </source>
</evidence>
<keyword evidence="5 8" id="KW-0274">FAD</keyword>
<evidence type="ECO:0000259" key="9">
    <source>
        <dbReference type="Pfam" id="PF12225"/>
    </source>
</evidence>
<feature type="domain" description="Methylene-tetrahydrofolate reductase C-terminal-like" evidence="9">
    <location>
        <begin position="399"/>
        <end position="489"/>
    </location>
</feature>
<dbReference type="InterPro" id="IPR003171">
    <property type="entry name" value="Mehydrof_redctse-like"/>
</dbReference>
<evidence type="ECO:0000256" key="7">
    <source>
        <dbReference type="ARBA" id="ARBA00048628"/>
    </source>
</evidence>
<dbReference type="Pfam" id="PF02219">
    <property type="entry name" value="MTHFR"/>
    <property type="match status" value="1"/>
</dbReference>
<comment type="pathway">
    <text evidence="2 8">One-carbon metabolism; tetrahydrofolate interconversion.</text>
</comment>
<dbReference type="STRING" id="1424294.Gferi_07010"/>
<dbReference type="PANTHER" id="PTHR45754:SF3">
    <property type="entry name" value="METHYLENETETRAHYDROFOLATE REDUCTASE (NADPH)"/>
    <property type="match status" value="1"/>
</dbReference>
<organism evidence="10 11">
    <name type="scientific">Geosporobacter ferrireducens</name>
    <dbReference type="NCBI Taxonomy" id="1424294"/>
    <lineage>
        <taxon>Bacteria</taxon>
        <taxon>Bacillati</taxon>
        <taxon>Bacillota</taxon>
        <taxon>Clostridia</taxon>
        <taxon>Peptostreptococcales</taxon>
        <taxon>Thermotaleaceae</taxon>
        <taxon>Geosporobacter</taxon>
    </lineage>
</organism>
<dbReference type="GO" id="GO:0005829">
    <property type="term" value="C:cytosol"/>
    <property type="evidence" value="ECO:0007669"/>
    <property type="project" value="TreeGrafter"/>
</dbReference>
<sequence>MSTEKLSFRDALYEPEKFAVVWELVPGRGAWEQSQDQVLKMAELAAKDSRINGITITDNPSGKPAILPYPLAMEAKKLGIETLIHFTCKDKNRNDIESELHALARSELKNLLVMTGDYTTEGFSGRPKPVFDLDAVHTLRMIEKMNQGLEIHGHKGKIKLQATEFFGGAVVSPFKLKEGEVMAQYYKLHKKIANGAKFIITQLGYDARKFDELRKYMDLNNFNIPLLGNIFVLSLPVAKLMNKNKIPGCVVTDEMMFPLHNEKQKYGNSKEPQLLRAAKLYALLKGLKYDGVTIAGHGLEYSDIQYILDKGEELAPNWMELIAEFNYPQRDGFYFFEKDETTELNTNNPVDRTKTGSAKSSILDAMFHMVHKVGFNQKSSLFPVIRTTARVIDKTFLKKPFTYFEYMTKTITNECCFCGDCAMHELAFQCPMSQCAKQQRNGACGGSRDGWCEVYPEKQKCIYVTMYEKFKAAGKEESMKKGYIPPCNWDLYRTSSWLNYFNDRDYNSKTKENE</sequence>
<dbReference type="Pfam" id="PF12225">
    <property type="entry name" value="DUF5981"/>
    <property type="match status" value="1"/>
</dbReference>
<dbReference type="RefSeq" id="WP_069974914.1">
    <property type="nucleotide sequence ID" value="NZ_CP017269.1"/>
</dbReference>
<dbReference type="GO" id="GO:0009086">
    <property type="term" value="P:methionine biosynthetic process"/>
    <property type="evidence" value="ECO:0007669"/>
    <property type="project" value="TreeGrafter"/>
</dbReference>
<comment type="similarity">
    <text evidence="3 8">Belongs to the methylenetetrahydrofolate reductase family.</text>
</comment>
<keyword evidence="6 8" id="KW-0560">Oxidoreductase</keyword>
<dbReference type="Gene3D" id="3.20.20.220">
    <property type="match status" value="1"/>
</dbReference>
<evidence type="ECO:0000313" key="11">
    <source>
        <dbReference type="Proteomes" id="UP000095743"/>
    </source>
</evidence>
<dbReference type="InterPro" id="IPR029041">
    <property type="entry name" value="FAD-linked_oxidoreductase-like"/>
</dbReference>
<dbReference type="OrthoDB" id="9812555at2"/>
<evidence type="ECO:0000256" key="8">
    <source>
        <dbReference type="RuleBase" id="RU003862"/>
    </source>
</evidence>
<evidence type="ECO:0000256" key="1">
    <source>
        <dbReference type="ARBA" id="ARBA00001974"/>
    </source>
</evidence>
<dbReference type="PANTHER" id="PTHR45754">
    <property type="entry name" value="METHYLENETETRAHYDROFOLATE REDUCTASE"/>
    <property type="match status" value="1"/>
</dbReference>
<dbReference type="UniPathway" id="UPA00193"/>
<dbReference type="EMBL" id="CP017269">
    <property type="protein sequence ID" value="AOT69344.1"/>
    <property type="molecule type" value="Genomic_DNA"/>
</dbReference>
<protein>
    <recommendedName>
        <fullName evidence="8">Methylenetetrahydrofolate reductase</fullName>
    </recommendedName>
</protein>
<evidence type="ECO:0000256" key="3">
    <source>
        <dbReference type="ARBA" id="ARBA00006743"/>
    </source>
</evidence>
<dbReference type="Proteomes" id="UP000095743">
    <property type="component" value="Chromosome"/>
</dbReference>
<keyword evidence="11" id="KW-1185">Reference proteome</keyword>
<comment type="catalytic activity">
    <reaction evidence="7">
        <text>(6S)-5-methyl-5,6,7,8-tetrahydrofolate + NAD(+) = (6R)-5,10-methylene-5,6,7,8-tetrahydrofolate + NADH + H(+)</text>
        <dbReference type="Rhea" id="RHEA:19821"/>
        <dbReference type="ChEBI" id="CHEBI:15378"/>
        <dbReference type="ChEBI" id="CHEBI:15636"/>
        <dbReference type="ChEBI" id="CHEBI:18608"/>
        <dbReference type="ChEBI" id="CHEBI:57540"/>
        <dbReference type="ChEBI" id="CHEBI:57945"/>
        <dbReference type="EC" id="1.5.1.54"/>
    </reaction>
    <physiologicalReaction direction="right-to-left" evidence="7">
        <dbReference type="Rhea" id="RHEA:19823"/>
    </physiologicalReaction>
</comment>
<dbReference type="AlphaFoldDB" id="A0A1D8GEL5"/>